<feature type="transmembrane region" description="Helical" evidence="1">
    <location>
        <begin position="136"/>
        <end position="157"/>
    </location>
</feature>
<name>A0ABX9KJZ2_9FUSO</name>
<dbReference type="Proteomes" id="UP000263486">
    <property type="component" value="Unassembled WGS sequence"/>
</dbReference>
<gene>
    <name evidence="2" type="ORF">DYH56_03030</name>
</gene>
<reference evidence="2 3" key="1">
    <citation type="submission" date="2018-08" db="EMBL/GenBank/DDBJ databases">
        <title>Draft genome sequence of Psychrilyobacter sp. strain SD5 isolated from Black Sea water.</title>
        <authorList>
            <person name="Yadav S."/>
            <person name="Villanueva L."/>
            <person name="Damste J.S.S."/>
        </authorList>
    </citation>
    <scope>NUCLEOTIDE SEQUENCE [LARGE SCALE GENOMIC DNA]</scope>
    <source>
        <strain evidence="2 3">SD5</strain>
    </source>
</reference>
<feature type="transmembrane region" description="Helical" evidence="1">
    <location>
        <begin position="36"/>
        <end position="58"/>
    </location>
</feature>
<keyword evidence="1" id="KW-0812">Transmembrane</keyword>
<proteinExistence type="predicted"/>
<evidence type="ECO:0000313" key="2">
    <source>
        <dbReference type="EMBL" id="REI42756.1"/>
    </source>
</evidence>
<protein>
    <submittedName>
        <fullName evidence="2">Uncharacterized protein</fullName>
    </submittedName>
</protein>
<feature type="transmembrane region" description="Helical" evidence="1">
    <location>
        <begin position="70"/>
        <end position="90"/>
    </location>
</feature>
<keyword evidence="3" id="KW-1185">Reference proteome</keyword>
<sequence>MKLIYTKNNILRGILIYSAGDTIATLIRGEFHPLRILGMMLLGGTIYAFEIPNYFIWIDQKVTHFKHKKTIKTVLALCYFNPIWIARHIFFIRLFSHEKIGWFILNIGLKSYIGALPISIAGNFIIQNLIPIRFRFFSSAVFSSLLAIYYALSAIYFS</sequence>
<dbReference type="RefSeq" id="WP_114641379.1">
    <property type="nucleotide sequence ID" value="NZ_JAACIO010000003.1"/>
</dbReference>
<evidence type="ECO:0000256" key="1">
    <source>
        <dbReference type="SAM" id="Phobius"/>
    </source>
</evidence>
<dbReference type="EMBL" id="QUAJ01000003">
    <property type="protein sequence ID" value="REI42756.1"/>
    <property type="molecule type" value="Genomic_DNA"/>
</dbReference>
<comment type="caution">
    <text evidence="2">The sequence shown here is derived from an EMBL/GenBank/DDBJ whole genome shotgun (WGS) entry which is preliminary data.</text>
</comment>
<accession>A0ABX9KJZ2</accession>
<organism evidence="2 3">
    <name type="scientific">Psychrilyobacter piezotolerans</name>
    <dbReference type="NCBI Taxonomy" id="2293438"/>
    <lineage>
        <taxon>Bacteria</taxon>
        <taxon>Fusobacteriati</taxon>
        <taxon>Fusobacteriota</taxon>
        <taxon>Fusobacteriia</taxon>
        <taxon>Fusobacteriales</taxon>
        <taxon>Fusobacteriaceae</taxon>
        <taxon>Psychrilyobacter</taxon>
    </lineage>
</organism>
<keyword evidence="1" id="KW-0472">Membrane</keyword>
<keyword evidence="1" id="KW-1133">Transmembrane helix</keyword>
<evidence type="ECO:0000313" key="3">
    <source>
        <dbReference type="Proteomes" id="UP000263486"/>
    </source>
</evidence>
<feature type="transmembrane region" description="Helical" evidence="1">
    <location>
        <begin position="102"/>
        <end position="124"/>
    </location>
</feature>